<evidence type="ECO:0000256" key="2">
    <source>
        <dbReference type="ARBA" id="ARBA00022840"/>
    </source>
</evidence>
<dbReference type="PANTHER" id="PTHR11361">
    <property type="entry name" value="DNA MISMATCH REPAIR PROTEIN MUTS FAMILY MEMBER"/>
    <property type="match status" value="1"/>
</dbReference>
<evidence type="ECO:0000313" key="5">
    <source>
        <dbReference type="EMBL" id="PPK46910.1"/>
    </source>
</evidence>
<dbReference type="GO" id="GO:0005524">
    <property type="term" value="F:ATP binding"/>
    <property type="evidence" value="ECO:0007669"/>
    <property type="project" value="UniProtKB-KW"/>
</dbReference>
<dbReference type="SUPFAM" id="SSF52540">
    <property type="entry name" value="P-loop containing nucleoside triphosphate hydrolases"/>
    <property type="match status" value="1"/>
</dbReference>
<dbReference type="RefSeq" id="WP_104410394.1">
    <property type="nucleotide sequence ID" value="NZ_PTIS01000015.1"/>
</dbReference>
<dbReference type="GO" id="GO:0030983">
    <property type="term" value="F:mismatched DNA binding"/>
    <property type="evidence" value="ECO:0007669"/>
    <property type="project" value="InterPro"/>
</dbReference>
<comment type="caution">
    <text evidence="5">The sequence shown here is derived from an EMBL/GenBank/DDBJ whole genome shotgun (WGS) entry which is preliminary data.</text>
</comment>
<dbReference type="GO" id="GO:0140664">
    <property type="term" value="F:ATP-dependent DNA damage sensor activity"/>
    <property type="evidence" value="ECO:0007669"/>
    <property type="project" value="InterPro"/>
</dbReference>
<dbReference type="EMBL" id="PTIS01000015">
    <property type="protein sequence ID" value="PPK46910.1"/>
    <property type="molecule type" value="Genomic_DNA"/>
</dbReference>
<dbReference type="Gene3D" id="3.40.50.300">
    <property type="entry name" value="P-loop containing nucleotide triphosphate hydrolases"/>
    <property type="match status" value="1"/>
</dbReference>
<dbReference type="Proteomes" id="UP000239863">
    <property type="component" value="Unassembled WGS sequence"/>
</dbReference>
<dbReference type="SUPFAM" id="SSF48334">
    <property type="entry name" value="DNA repair protein MutS, domain III"/>
    <property type="match status" value="1"/>
</dbReference>
<evidence type="ECO:0000256" key="3">
    <source>
        <dbReference type="ARBA" id="ARBA00023125"/>
    </source>
</evidence>
<dbReference type="InterPro" id="IPR027417">
    <property type="entry name" value="P-loop_NTPase"/>
</dbReference>
<evidence type="ECO:0000256" key="1">
    <source>
        <dbReference type="ARBA" id="ARBA00022741"/>
    </source>
</evidence>
<evidence type="ECO:0000259" key="4">
    <source>
        <dbReference type="SMART" id="SM00534"/>
    </source>
</evidence>
<dbReference type="InterPro" id="IPR045076">
    <property type="entry name" value="MutS"/>
</dbReference>
<organism evidence="5 6">
    <name type="scientific">Clostridium algidicarnis DSM 15099</name>
    <dbReference type="NCBI Taxonomy" id="1121295"/>
    <lineage>
        <taxon>Bacteria</taxon>
        <taxon>Bacillati</taxon>
        <taxon>Bacillota</taxon>
        <taxon>Clostridia</taxon>
        <taxon>Eubacteriales</taxon>
        <taxon>Clostridiaceae</taxon>
        <taxon>Clostridium</taxon>
    </lineage>
</organism>
<keyword evidence="1" id="KW-0547">Nucleotide-binding</keyword>
<name>A0A2S6FVU0_9CLOT</name>
<dbReference type="SMART" id="SM00534">
    <property type="entry name" value="MUTSac"/>
    <property type="match status" value="1"/>
</dbReference>
<protein>
    <submittedName>
        <fullName evidence="5">MutS-like protein</fullName>
    </submittedName>
</protein>
<evidence type="ECO:0000313" key="6">
    <source>
        <dbReference type="Proteomes" id="UP000239863"/>
    </source>
</evidence>
<gene>
    <name evidence="5" type="ORF">BD821_11534</name>
</gene>
<proteinExistence type="predicted"/>
<sequence length="499" mass="57414">MIFLDKKQREQVGYTFVIDKLDAITPFGEDLKKNIAPFKQQDKELLVTELNNIEKITTSYMEKRNTYRSIERLLSKVKDIRNSVVRCSNLNTLDDVELFEIKSFCMISEELYSIYNDFNHSINITGINFFDLSPVLNLLDPDNKRLPTFQIYDSYSKKLKDIRLNKRKLEDEILYSDDEEKIIILKEKRLKYVIEEDAEELIIRMSLTKKINSYVDTIKNNIYSMGKLDFLIAKGKLALNYNATKPEISDNMEVTFTNSFNPEVKHILESKNTPFTPINISLNSGVAVITGANMGGKSVTLKTIVLNLLLGQLGFFVFADYAKFPILDFIYFISDDLQSVSQGLSTFGAEIIELKNVIEHTKVKKGFIALDEFARGTNPKEGSFLVRSLCQYLNTTTSISVVSTHYDNIVTDDMIHYQVMGLKNVCFEDLKRKIVLNKTNSIDIIQEHMDYSLEKVSNTNKVPKDALNISILLGLQPEIVEIAQKYYYKNLNNEEEDYE</sequence>
<dbReference type="OrthoDB" id="9777812at2"/>
<accession>A0A2S6FVU0</accession>
<keyword evidence="2" id="KW-0067">ATP-binding</keyword>
<feature type="domain" description="DNA mismatch repair proteins mutS family" evidence="4">
    <location>
        <begin position="284"/>
        <end position="488"/>
    </location>
</feature>
<dbReference type="GO" id="GO:0006298">
    <property type="term" value="P:mismatch repair"/>
    <property type="evidence" value="ECO:0007669"/>
    <property type="project" value="InterPro"/>
</dbReference>
<reference evidence="5 6" key="1">
    <citation type="submission" date="2018-02" db="EMBL/GenBank/DDBJ databases">
        <title>Genomic Encyclopedia of Archaeal and Bacterial Type Strains, Phase II (KMG-II): from individual species to whole genera.</title>
        <authorList>
            <person name="Goeker M."/>
        </authorList>
    </citation>
    <scope>NUCLEOTIDE SEQUENCE [LARGE SCALE GENOMIC DNA]</scope>
    <source>
        <strain evidence="5 6">DSM 15099</strain>
    </source>
</reference>
<keyword evidence="3" id="KW-0238">DNA-binding</keyword>
<dbReference type="InterPro" id="IPR036187">
    <property type="entry name" value="DNA_mismatch_repair_MutS_sf"/>
</dbReference>
<dbReference type="PANTHER" id="PTHR11361:SF14">
    <property type="entry name" value="DNA MISMATCH REPAIR PROTEIN MUTS, TYPE 2"/>
    <property type="match status" value="1"/>
</dbReference>
<dbReference type="STRING" id="37659.GCA_000703125_00982"/>
<dbReference type="AlphaFoldDB" id="A0A2S6FVU0"/>
<dbReference type="InterPro" id="IPR000432">
    <property type="entry name" value="DNA_mismatch_repair_MutS_C"/>
</dbReference>
<dbReference type="Pfam" id="PF00488">
    <property type="entry name" value="MutS_V"/>
    <property type="match status" value="1"/>
</dbReference>